<feature type="compositionally biased region" description="Low complexity" evidence="8">
    <location>
        <begin position="1451"/>
        <end position="1462"/>
    </location>
</feature>
<dbReference type="HAMAP" id="MF_00121">
    <property type="entry name" value="GatB"/>
    <property type="match status" value="1"/>
</dbReference>
<dbReference type="InterPro" id="IPR003789">
    <property type="entry name" value="Asn/Gln_tRNA_amidoTrase-B-like"/>
</dbReference>
<dbReference type="SUPFAM" id="SSF54001">
    <property type="entry name" value="Cysteine proteinases"/>
    <property type="match status" value="1"/>
</dbReference>
<dbReference type="SUPFAM" id="SSF89095">
    <property type="entry name" value="GatB/YqeY motif"/>
    <property type="match status" value="1"/>
</dbReference>
<evidence type="ECO:0000256" key="2">
    <source>
        <dbReference type="ARBA" id="ARBA00022598"/>
    </source>
</evidence>
<dbReference type="GO" id="GO:0070681">
    <property type="term" value="P:glutaminyl-tRNAGln biosynthesis via transamidation"/>
    <property type="evidence" value="ECO:0007669"/>
    <property type="project" value="UniProtKB-UniRule"/>
</dbReference>
<dbReference type="PANTHER" id="PTHR11659">
    <property type="entry name" value="GLUTAMYL-TRNA GLN AMIDOTRANSFERASE SUBUNIT B MITOCHONDRIAL AND PROKARYOTIC PET112-RELATED"/>
    <property type="match status" value="1"/>
</dbReference>
<feature type="compositionally biased region" description="Basic residues" evidence="8">
    <location>
        <begin position="1465"/>
        <end position="1476"/>
    </location>
</feature>
<dbReference type="FunFam" id="3.90.70.10:FF:000119">
    <property type="entry name" value="Ubiquitin specific peptidase 36"/>
    <property type="match status" value="1"/>
</dbReference>
<dbReference type="PROSITE" id="PS50235">
    <property type="entry name" value="USP_3"/>
    <property type="match status" value="1"/>
</dbReference>
<feature type="compositionally biased region" description="Polar residues" evidence="8">
    <location>
        <begin position="1345"/>
        <end position="1354"/>
    </location>
</feature>
<dbReference type="InterPro" id="IPR017958">
    <property type="entry name" value="Gln-tRNA_amidoTrfase_suB_CS"/>
</dbReference>
<dbReference type="Gene3D" id="1.10.10.410">
    <property type="match status" value="1"/>
</dbReference>
<dbReference type="NCBIfam" id="TIGR00133">
    <property type="entry name" value="gatB"/>
    <property type="match status" value="1"/>
</dbReference>
<dbReference type="EC" id="6.3.5.-" evidence="7"/>
<comment type="caution">
    <text evidence="10">The sequence shown here is derived from an EMBL/GenBank/DDBJ whole genome shotgun (WGS) entry which is preliminary data.</text>
</comment>
<dbReference type="InterPro" id="IPR018027">
    <property type="entry name" value="Asn/Gln_amidotransferase"/>
</dbReference>
<sequence>MLLCSFRNTLRGQKFWRAIHNYAPLKATSPEKVVSAASDFSEWIGVVGLEIHAQIKSKSKLFSGSATSFAAPTNTQVSLFDCATPGTLPVVNRRCVEAAVKTALALNCEIHPVSLFDRKHYFYADLPAGYQITQHFHPIANNGWMDYVMFVPGIDKEPKRYRAAIEQIQLEQDSGKSLHNPGAGNSLIDLNRAGMGLMEIITRPDFSSGEQSAAFVRELVMALRKLDVCDVRMFEGSLRVDANISVHRRGEPLGVRSEVKNLSSMKFVAKAVDFEIARQRELLKSGGTVINETRGFDFKTETTHAMRDKETWQDYRYMPEPNLPPLRLCNSSLGEQVDDCMVDIAVAQRDLPELPSARRVRFTDILQLTPAQATILVADDSLAELFDKTVVLTKVCTPPGLAILIINSLIRILNDSKKVVGPDEFLLRPADFATLADMLTEQRISRIIFERLLEMLCGVDGDLVVPEKVIEEKQWYQINDEAELGRLCDVAMERDPKSCEAVRKGKTKAVNILVGAVKVLTKSQILHKVLSWSRPAPAVGMSWPSASPTTPKKGGLKGGFRLQQQQSDDVVVSEEESSLQVAADSASKHCLSSPLKQIASAPSNSSSPLKDCIKSSLCLQFGKRSEGGGGGGKSSLLFVDEGGADPLLEEEIASSVQRILQERLEFVDGQCQGNGLLKQIRKSAACTDVSKVLVKTPYRFQIGVKGAQQEQQQPTPLGVGMLAGGDVRRSYDVQLPSTSKSPIRSAENGVKNSTSSASPTTSPVKKIVTENQLPQPKQSFYDERRIRMDWEVPAAAGAGLRNVGNTCFLNATLQCLAYTPPLHNFFRTDNHSKTCRISGYCINCKLEQVLLEMVRTRNAVISPYAIYNNIKAFAKTLSVGRQEDAHEFLRFVIEAMRNTALRATGLEISKLDTYTQETTFASRIFGGFYRSRVICLTCKQASITYEPYLDVPVDIAKVGSLEEALRHYVRPEQLAHPDNYYACEQCKKSCPATKQVTIHKAPACLTFQLKRFHYNHFSTFSKIDKPINFPEELDMKPFMSPGEVETPRVMYRLYAVLVHSGSSAHSGHYYSFVKSAGNTWYRMDDTTVSPSGVANVLAQRAYLLFYTRDASRDTANAIIRGLNPQNALAPNGMPRSANGPLQVRQNGNNNGGIGTLFGLTKPASTNGIGNGRPASSGAVPSSTAALTPSPLAQRNGAATTTNNGLTSSAAKVSMQFLPRTIDTNNRLLAAARSQVNGNSPGGKKPMATTNSPSKPIGSLVPYADEDEEDESSEQRQPLVPSHPEPTSRGSSTSSTDSVKENKESSSSVVPKSPKRTAAAAFNEIRKASLPPASPLKLPAPSLSSVTPQKTVSPQKTPPPARNDSSPKSPTTDTPQKSPLVKSEVTAGVETATTFESVPSDKNVAVGSGEKEKQPVEVIAGLSKKALKKQAKRLRLRDENGGRPTSAKSEPSTVLSGDSSSSVELKRKKKKNKRSKRRHEDSSSETSSPVCTPVWVEKDSDALKQATSLEKPITATVAPAAQTEPKNTVSAPNLPPVKRSHSPPPKAQILSWSGGKSLLDQEAEASSYESRKRQFESSDSYNDQLDEGRSKKFKSSSKQYYGHQHHNHHYHNNGGSHRGGDGRVNGFQRHQNYRTDYDARSKSLAMPRDSSRSGDPYSSSSSQHRRPYRSRSP</sequence>
<comment type="subcellular location">
    <subcellularLocation>
        <location evidence="7">Mitochondrion</location>
    </subcellularLocation>
</comment>
<proteinExistence type="inferred from homology"/>
<dbReference type="InterPro" id="IPR018200">
    <property type="entry name" value="USP_CS"/>
</dbReference>
<dbReference type="InterPro" id="IPR028889">
    <property type="entry name" value="USP"/>
</dbReference>
<evidence type="ECO:0000256" key="1">
    <source>
        <dbReference type="ARBA" id="ARBA00005306"/>
    </source>
</evidence>
<dbReference type="GO" id="GO:0016579">
    <property type="term" value="P:protein deubiquitination"/>
    <property type="evidence" value="ECO:0007669"/>
    <property type="project" value="InterPro"/>
</dbReference>
<accession>A0A1W0X484</accession>
<keyword evidence="3 7" id="KW-0547">Nucleotide-binding</keyword>
<evidence type="ECO:0000259" key="9">
    <source>
        <dbReference type="PROSITE" id="PS50235"/>
    </source>
</evidence>
<dbReference type="GO" id="GO:0005524">
    <property type="term" value="F:ATP binding"/>
    <property type="evidence" value="ECO:0007669"/>
    <property type="project" value="UniProtKB-KW"/>
</dbReference>
<dbReference type="Pfam" id="PF00443">
    <property type="entry name" value="UCH"/>
    <property type="match status" value="1"/>
</dbReference>
<protein>
    <recommendedName>
        <fullName evidence="7">Glutamyl-tRNA(Gln) amidotransferase subunit B, mitochondrial</fullName>
        <shortName evidence="7">Glu-AdT subunit B</shortName>
        <ecNumber evidence="7">6.3.5.-</ecNumber>
    </recommendedName>
</protein>
<dbReference type="SUPFAM" id="SSF55931">
    <property type="entry name" value="Glutamine synthetase/guanido kinase"/>
    <property type="match status" value="1"/>
</dbReference>
<dbReference type="OrthoDB" id="1722066at2759"/>
<dbReference type="InterPro" id="IPR004413">
    <property type="entry name" value="GatB"/>
</dbReference>
<dbReference type="InterPro" id="IPR038765">
    <property type="entry name" value="Papain-like_cys_pep_sf"/>
</dbReference>
<feature type="compositionally biased region" description="Low complexity" evidence="8">
    <location>
        <begin position="1327"/>
        <end position="1344"/>
    </location>
</feature>
<comment type="similarity">
    <text evidence="1 7">Belongs to the GatB/GatE family. GatB subfamily.</text>
</comment>
<comment type="subunit">
    <text evidence="7">Subunit of the heterotrimeric GatCAB amidotransferase (AdT) complex, composed of A, B and C subunits.</text>
</comment>
<keyword evidence="4 7" id="KW-0067">ATP-binding</keyword>
<name>A0A1W0X484_HYPEX</name>
<feature type="compositionally biased region" description="Low complexity" evidence="8">
    <location>
        <begin position="1286"/>
        <end position="1296"/>
    </location>
</feature>
<dbReference type="GO" id="GO:0004843">
    <property type="term" value="F:cysteine-type deubiquitinase activity"/>
    <property type="evidence" value="ECO:0007669"/>
    <property type="project" value="InterPro"/>
</dbReference>
<dbReference type="EMBL" id="MTYJ01000019">
    <property type="protein sequence ID" value="OQV22134.1"/>
    <property type="molecule type" value="Genomic_DNA"/>
</dbReference>
<evidence type="ECO:0000256" key="5">
    <source>
        <dbReference type="ARBA" id="ARBA00022917"/>
    </source>
</evidence>
<keyword evidence="2 7" id="KW-0436">Ligase</keyword>
<feature type="compositionally biased region" description="Low complexity" evidence="8">
    <location>
        <begin position="1195"/>
        <end position="1204"/>
    </location>
</feature>
<dbReference type="CDD" id="cd02661">
    <property type="entry name" value="Peptidase_C19E"/>
    <property type="match status" value="1"/>
</dbReference>
<feature type="compositionally biased region" description="Basic residues" evidence="8">
    <location>
        <begin position="1424"/>
        <end position="1434"/>
    </location>
</feature>
<feature type="region of interest" description="Disordered" evidence="8">
    <location>
        <begin position="1234"/>
        <end position="1672"/>
    </location>
</feature>
<organism evidence="10 11">
    <name type="scientific">Hypsibius exemplaris</name>
    <name type="common">Freshwater tardigrade</name>
    <dbReference type="NCBI Taxonomy" id="2072580"/>
    <lineage>
        <taxon>Eukaryota</taxon>
        <taxon>Metazoa</taxon>
        <taxon>Ecdysozoa</taxon>
        <taxon>Tardigrada</taxon>
        <taxon>Eutardigrada</taxon>
        <taxon>Parachela</taxon>
        <taxon>Hypsibioidea</taxon>
        <taxon>Hypsibiidae</taxon>
        <taxon>Hypsibius</taxon>
    </lineage>
</organism>
<feature type="region of interest" description="Disordered" evidence="8">
    <location>
        <begin position="1164"/>
        <end position="1204"/>
    </location>
</feature>
<dbReference type="GO" id="GO:0030956">
    <property type="term" value="C:glutamyl-tRNA(Gln) amidotransferase complex"/>
    <property type="evidence" value="ECO:0007669"/>
    <property type="project" value="UniProtKB-UniRule"/>
</dbReference>
<dbReference type="PROSITE" id="PS01234">
    <property type="entry name" value="GATB"/>
    <property type="match status" value="1"/>
</dbReference>
<feature type="domain" description="USP" evidence="9">
    <location>
        <begin position="798"/>
        <end position="1109"/>
    </location>
</feature>
<dbReference type="InterPro" id="IPR017959">
    <property type="entry name" value="Asn/Gln-tRNA_amidoTrfase_suB/E"/>
</dbReference>
<evidence type="ECO:0000256" key="8">
    <source>
        <dbReference type="SAM" id="MobiDB-lite"/>
    </source>
</evidence>
<dbReference type="PANTHER" id="PTHR11659:SF0">
    <property type="entry name" value="GLUTAMYL-TRNA(GLN) AMIDOTRANSFERASE SUBUNIT B, MITOCHONDRIAL"/>
    <property type="match status" value="1"/>
</dbReference>
<comment type="function">
    <text evidence="7">Allows the formation of correctly charged Gln-tRNA(Gln) through the transamidation of misacylated Glu-tRNA(Gln) in the mitochondria. The reaction takes place in the presence of glutamine and ATP through an activated gamma-phospho-Glu-tRNA(Gln).</text>
</comment>
<evidence type="ECO:0000256" key="3">
    <source>
        <dbReference type="ARBA" id="ARBA00022741"/>
    </source>
</evidence>
<feature type="compositionally biased region" description="Basic residues" evidence="8">
    <location>
        <begin position="1662"/>
        <end position="1672"/>
    </location>
</feature>
<evidence type="ECO:0000256" key="7">
    <source>
        <dbReference type="HAMAP-Rule" id="MF_03147"/>
    </source>
</evidence>
<comment type="catalytic activity">
    <reaction evidence="6 7">
        <text>L-glutamyl-tRNA(Gln) + L-glutamine + ATP + H2O = L-glutaminyl-tRNA(Gln) + L-glutamate + ADP + phosphate + H(+)</text>
        <dbReference type="Rhea" id="RHEA:17521"/>
        <dbReference type="Rhea" id="RHEA-COMP:9681"/>
        <dbReference type="Rhea" id="RHEA-COMP:9684"/>
        <dbReference type="ChEBI" id="CHEBI:15377"/>
        <dbReference type="ChEBI" id="CHEBI:15378"/>
        <dbReference type="ChEBI" id="CHEBI:29985"/>
        <dbReference type="ChEBI" id="CHEBI:30616"/>
        <dbReference type="ChEBI" id="CHEBI:43474"/>
        <dbReference type="ChEBI" id="CHEBI:58359"/>
        <dbReference type="ChEBI" id="CHEBI:78520"/>
        <dbReference type="ChEBI" id="CHEBI:78521"/>
        <dbReference type="ChEBI" id="CHEBI:456216"/>
    </reaction>
</comment>
<dbReference type="PROSITE" id="PS00972">
    <property type="entry name" value="USP_1"/>
    <property type="match status" value="1"/>
</dbReference>
<feature type="compositionally biased region" description="Polar residues" evidence="8">
    <location>
        <begin position="1178"/>
        <end position="1192"/>
    </location>
</feature>
<dbReference type="Pfam" id="PF02934">
    <property type="entry name" value="GatB_N"/>
    <property type="match status" value="1"/>
</dbReference>
<dbReference type="GO" id="GO:0005739">
    <property type="term" value="C:mitochondrion"/>
    <property type="evidence" value="ECO:0007669"/>
    <property type="project" value="UniProtKB-SubCell"/>
</dbReference>
<keyword evidence="7" id="KW-0496">Mitochondrion</keyword>
<dbReference type="Proteomes" id="UP000192578">
    <property type="component" value="Unassembled WGS sequence"/>
</dbReference>
<evidence type="ECO:0000256" key="4">
    <source>
        <dbReference type="ARBA" id="ARBA00022840"/>
    </source>
</evidence>
<gene>
    <name evidence="10" type="ORF">BV898_03980</name>
</gene>
<keyword evidence="11" id="KW-1185">Reference proteome</keyword>
<dbReference type="InterPro" id="IPR006075">
    <property type="entry name" value="Asn/Gln-tRNA_Trfase_suB/E_cat"/>
</dbReference>
<dbReference type="InterPro" id="IPR023168">
    <property type="entry name" value="GatB_Yqey_C_2"/>
</dbReference>
<feature type="compositionally biased region" description="Low complexity" evidence="8">
    <location>
        <begin position="1652"/>
        <end position="1661"/>
    </location>
</feature>
<reference evidence="11" key="1">
    <citation type="submission" date="2017-01" db="EMBL/GenBank/DDBJ databases">
        <title>Comparative genomics of anhydrobiosis in the tardigrade Hypsibius dujardini.</title>
        <authorList>
            <person name="Yoshida Y."/>
            <person name="Koutsovoulos G."/>
            <person name="Laetsch D."/>
            <person name="Stevens L."/>
            <person name="Kumar S."/>
            <person name="Horikawa D."/>
            <person name="Ishino K."/>
            <person name="Komine S."/>
            <person name="Tomita M."/>
            <person name="Blaxter M."/>
            <person name="Arakawa K."/>
        </authorList>
    </citation>
    <scope>NUCLEOTIDE SEQUENCE [LARGE SCALE GENOMIC DNA]</scope>
    <source>
        <strain evidence="11">Z151</strain>
    </source>
</reference>
<dbReference type="InterPro" id="IPR014746">
    <property type="entry name" value="Gln_synth/guanido_kin_cat_dom"/>
</dbReference>
<dbReference type="InterPro" id="IPR001394">
    <property type="entry name" value="Peptidase_C19_UCH"/>
</dbReference>
<dbReference type="Gene3D" id="3.90.70.10">
    <property type="entry name" value="Cysteine proteinases"/>
    <property type="match status" value="1"/>
</dbReference>
<feature type="compositionally biased region" description="Low complexity" evidence="8">
    <location>
        <begin position="753"/>
        <end position="763"/>
    </location>
</feature>
<evidence type="ECO:0000313" key="10">
    <source>
        <dbReference type="EMBL" id="OQV22134.1"/>
    </source>
</evidence>
<dbReference type="NCBIfam" id="NF004014">
    <property type="entry name" value="PRK05477.1-4"/>
    <property type="match status" value="1"/>
</dbReference>
<evidence type="ECO:0000313" key="11">
    <source>
        <dbReference type="Proteomes" id="UP000192578"/>
    </source>
</evidence>
<feature type="compositionally biased region" description="Polar residues" evidence="8">
    <location>
        <begin position="1362"/>
        <end position="1376"/>
    </location>
</feature>
<dbReference type="GO" id="GO:0032543">
    <property type="term" value="P:mitochondrial translation"/>
    <property type="evidence" value="ECO:0007669"/>
    <property type="project" value="UniProtKB-UniRule"/>
</dbReference>
<feature type="region of interest" description="Disordered" evidence="8">
    <location>
        <begin position="734"/>
        <end position="769"/>
    </location>
</feature>
<evidence type="ECO:0000256" key="6">
    <source>
        <dbReference type="ARBA" id="ARBA00047913"/>
    </source>
</evidence>
<dbReference type="SMART" id="SM00845">
    <property type="entry name" value="GatB_Yqey"/>
    <property type="match status" value="1"/>
</dbReference>
<dbReference type="NCBIfam" id="NF004012">
    <property type="entry name" value="PRK05477.1-2"/>
    <property type="match status" value="1"/>
</dbReference>
<keyword evidence="5 7" id="KW-0648">Protein biosynthesis</keyword>
<dbReference type="PROSITE" id="PS00973">
    <property type="entry name" value="USP_2"/>
    <property type="match status" value="1"/>
</dbReference>
<dbReference type="Pfam" id="PF02637">
    <property type="entry name" value="GatB_Yqey"/>
    <property type="match status" value="1"/>
</dbReference>
<dbReference type="GO" id="GO:0050567">
    <property type="term" value="F:glutaminyl-tRNA synthase (glutamine-hydrolyzing) activity"/>
    <property type="evidence" value="ECO:0007669"/>
    <property type="project" value="UniProtKB-UniRule"/>
</dbReference>